<proteinExistence type="predicted"/>
<gene>
    <name evidence="2" type="ordered locus">Deima_3292</name>
</gene>
<protein>
    <submittedName>
        <fullName evidence="2">Uncharacterized protein</fullName>
    </submittedName>
</protein>
<feature type="region of interest" description="Disordered" evidence="1">
    <location>
        <begin position="117"/>
        <end position="146"/>
    </location>
</feature>
<evidence type="ECO:0000313" key="2">
    <source>
        <dbReference type="EMBL" id="ADV68919.1"/>
    </source>
</evidence>
<dbReference type="STRING" id="709986.Deima_3292"/>
<dbReference type="KEGG" id="dmr:Deima_3292"/>
<reference evidence="3" key="2">
    <citation type="submission" date="2011-01" db="EMBL/GenBank/DDBJ databases">
        <title>The complete genome of Deinococcus maricopensis DSM 21211.</title>
        <authorList>
            <consortium name="US DOE Joint Genome Institute (JGI-PGF)"/>
            <person name="Lucas S."/>
            <person name="Copeland A."/>
            <person name="Lapidus A."/>
            <person name="Goodwin L."/>
            <person name="Pitluck S."/>
            <person name="Kyrpides N."/>
            <person name="Mavromatis K."/>
            <person name="Pagani I."/>
            <person name="Ivanova N."/>
            <person name="Ovchinnikova G."/>
            <person name="Zeytun A."/>
            <person name="Detter J.C."/>
            <person name="Han C."/>
            <person name="Land M."/>
            <person name="Hauser L."/>
            <person name="Markowitz V."/>
            <person name="Cheng J.-F."/>
            <person name="Hugenholtz P."/>
            <person name="Woyke T."/>
            <person name="Wu D."/>
            <person name="Pukall R."/>
            <person name="Gehrich-Schroeter G."/>
            <person name="Brambilla E."/>
            <person name="Klenk H.-P."/>
            <person name="Eisen J.A."/>
        </authorList>
    </citation>
    <scope>NUCLEOTIDE SEQUENCE [LARGE SCALE GENOMIC DNA]</scope>
    <source>
        <strain evidence="3">DSM 21211 / LMG 22137 / NRRL B-23946 / LB-34</strain>
    </source>
</reference>
<dbReference type="AlphaFoldDB" id="E8U4Q4"/>
<organism evidence="2 3">
    <name type="scientific">Deinococcus maricopensis (strain DSM 21211 / LMG 22137 / NRRL B-23946 / LB-34)</name>
    <dbReference type="NCBI Taxonomy" id="709986"/>
    <lineage>
        <taxon>Bacteria</taxon>
        <taxon>Thermotogati</taxon>
        <taxon>Deinococcota</taxon>
        <taxon>Deinococci</taxon>
        <taxon>Deinococcales</taxon>
        <taxon>Deinococcaceae</taxon>
        <taxon>Deinococcus</taxon>
    </lineage>
</organism>
<sequence>MAYRKLSEQIEKLTNPQRSDTFVKAFRDAVREGDIDAAFLPERFTLPKQFSVRGSDEVRTKDVKDMLFEVTPDFDEWFENINRELSTGRRGARVKPTADNITAGLVDFKALAEETRKKMEASFSKGQTLGKSRAKGDKKPGRPRKK</sequence>
<evidence type="ECO:0000256" key="1">
    <source>
        <dbReference type="SAM" id="MobiDB-lite"/>
    </source>
</evidence>
<dbReference type="RefSeq" id="WP_013558422.1">
    <property type="nucleotide sequence ID" value="NC_014958.1"/>
</dbReference>
<evidence type="ECO:0000313" key="3">
    <source>
        <dbReference type="Proteomes" id="UP000008635"/>
    </source>
</evidence>
<dbReference type="OrthoDB" id="73423at2"/>
<name>E8U4Q4_DEIML</name>
<reference evidence="2 3" key="1">
    <citation type="journal article" date="2011" name="Stand. Genomic Sci.">
        <title>Complete genome sequence of Deinococcus maricopensis type strain (LB-34).</title>
        <authorList>
            <person name="Pukall R."/>
            <person name="Zeytun A."/>
            <person name="Lucas S."/>
            <person name="Lapidus A."/>
            <person name="Hammon N."/>
            <person name="Deshpande S."/>
            <person name="Nolan M."/>
            <person name="Cheng J.F."/>
            <person name="Pitluck S."/>
            <person name="Liolios K."/>
            <person name="Pagani I."/>
            <person name="Mikhailova N."/>
            <person name="Ivanova N."/>
            <person name="Mavromatis K."/>
            <person name="Pati A."/>
            <person name="Tapia R."/>
            <person name="Han C."/>
            <person name="Goodwin L."/>
            <person name="Chen A."/>
            <person name="Palaniappan K."/>
            <person name="Land M."/>
            <person name="Hauser L."/>
            <person name="Chang Y.J."/>
            <person name="Jeffries C.D."/>
            <person name="Brambilla E.M."/>
            <person name="Rohde M."/>
            <person name="Goker M."/>
            <person name="Detter J.C."/>
            <person name="Woyke T."/>
            <person name="Bristow J."/>
            <person name="Eisen J.A."/>
            <person name="Markowitz V."/>
            <person name="Hugenholtz P."/>
            <person name="Kyrpides N.C."/>
            <person name="Klenk H.P."/>
        </authorList>
    </citation>
    <scope>NUCLEOTIDE SEQUENCE [LARGE SCALE GENOMIC DNA]</scope>
    <source>
        <strain evidence="3">DSM 21211 / LMG 22137 / NRRL B-23946 / LB-34</strain>
    </source>
</reference>
<dbReference type="Proteomes" id="UP000008635">
    <property type="component" value="Chromosome"/>
</dbReference>
<accession>E8U4Q4</accession>
<keyword evidence="3" id="KW-1185">Reference proteome</keyword>
<dbReference type="EMBL" id="CP002454">
    <property type="protein sequence ID" value="ADV68919.1"/>
    <property type="molecule type" value="Genomic_DNA"/>
</dbReference>
<dbReference type="HOGENOM" id="CLU_1841848_0_0_0"/>